<dbReference type="InterPro" id="IPR036397">
    <property type="entry name" value="RNaseH_sf"/>
</dbReference>
<dbReference type="Pfam" id="PF00665">
    <property type="entry name" value="rve"/>
    <property type="match status" value="1"/>
</dbReference>
<dbReference type="InterPro" id="IPR015378">
    <property type="entry name" value="Transposase-like_Mu_C"/>
</dbReference>
<dbReference type="GO" id="GO:0015074">
    <property type="term" value="P:DNA integration"/>
    <property type="evidence" value="ECO:0007669"/>
    <property type="project" value="InterPro"/>
</dbReference>
<dbReference type="InterPro" id="IPR001584">
    <property type="entry name" value="Integrase_cat-core"/>
</dbReference>
<protein>
    <submittedName>
        <fullName evidence="2">DDE-type integrase/transposase/recombinase</fullName>
    </submittedName>
</protein>
<gene>
    <name evidence="2" type="ORF">Ana3638_04870</name>
</gene>
<dbReference type="Proteomes" id="UP000464314">
    <property type="component" value="Chromosome"/>
</dbReference>
<name>A0A6P1TUI2_9FIRM</name>
<dbReference type="SUPFAM" id="SSF53098">
    <property type="entry name" value="Ribonuclease H-like"/>
    <property type="match status" value="1"/>
</dbReference>
<dbReference type="InterPro" id="IPR012337">
    <property type="entry name" value="RNaseH-like_sf"/>
</dbReference>
<accession>A0A6P1TUI2</accession>
<dbReference type="SUPFAM" id="SSF46689">
    <property type="entry name" value="Homeodomain-like"/>
    <property type="match status" value="1"/>
</dbReference>
<dbReference type="EMBL" id="CP048000">
    <property type="protein sequence ID" value="QHQ63641.1"/>
    <property type="molecule type" value="Genomic_DNA"/>
</dbReference>
<evidence type="ECO:0000313" key="3">
    <source>
        <dbReference type="Proteomes" id="UP000464314"/>
    </source>
</evidence>
<evidence type="ECO:0000259" key="1">
    <source>
        <dbReference type="PROSITE" id="PS50994"/>
    </source>
</evidence>
<dbReference type="PROSITE" id="PS50994">
    <property type="entry name" value="INTEGRASE"/>
    <property type="match status" value="1"/>
</dbReference>
<dbReference type="Gene3D" id="3.30.420.10">
    <property type="entry name" value="Ribonuclease H-like superfamily/Ribonuclease H"/>
    <property type="match status" value="1"/>
</dbReference>
<keyword evidence="3" id="KW-1185">Reference proteome</keyword>
<dbReference type="GO" id="GO:0003676">
    <property type="term" value="F:nucleic acid binding"/>
    <property type="evidence" value="ECO:0007669"/>
    <property type="project" value="InterPro"/>
</dbReference>
<organism evidence="2 3">
    <name type="scientific">Anaerocolumna sedimenticola</name>
    <dbReference type="NCBI Taxonomy" id="2696063"/>
    <lineage>
        <taxon>Bacteria</taxon>
        <taxon>Bacillati</taxon>
        <taxon>Bacillota</taxon>
        <taxon>Clostridia</taxon>
        <taxon>Lachnospirales</taxon>
        <taxon>Lachnospiraceae</taxon>
        <taxon>Anaerocolumna</taxon>
    </lineage>
</organism>
<dbReference type="InterPro" id="IPR055247">
    <property type="entry name" value="InsJ-like_HTH"/>
</dbReference>
<dbReference type="Pfam" id="PF09299">
    <property type="entry name" value="Mu-transpos_C"/>
    <property type="match status" value="1"/>
</dbReference>
<proteinExistence type="predicted"/>
<dbReference type="PANTHER" id="PTHR35004">
    <property type="entry name" value="TRANSPOSASE RV3428C-RELATED"/>
    <property type="match status" value="1"/>
</dbReference>
<reference evidence="2 3" key="1">
    <citation type="submission" date="2020-01" db="EMBL/GenBank/DDBJ databases">
        <title>Genome analysis of Anaerocolumna sp. CBA3638.</title>
        <authorList>
            <person name="Kim J."/>
            <person name="Roh S.W."/>
        </authorList>
    </citation>
    <scope>NUCLEOTIDE SEQUENCE [LARGE SCALE GENOMIC DNA]</scope>
    <source>
        <strain evidence="2 3">CBA3638</strain>
    </source>
</reference>
<dbReference type="AlphaFoldDB" id="A0A6P1TUI2"/>
<sequence>MMENKRSEEIAANRLKIIAPLMDTTLDKEKRQLLKEEISIQTGLSERTIRRYLNDYKEKGFEGLKPQSPGRGGNSIIPEEVIQEAIALRREVPKRSITELIRILEWEGKAEPGFLRRSTLQDQLNYRGYSSRQMRTYTNSVTGARRFQKPWRNYLWQSDIKYGIYVDGKPTYMVCFLDDCTRHILHSEFYPTLDQKIVQDCFRKALLKYGAPDSVYFDNGKQYRTHWMQRACGKLGIRLLYARPYSPEGKGKQERYNQTVDSFLREAQLAKPKNLEELNRLYQVWMEECYLHKAHSSLHGKSPYEAYQSDRHELKFLSAEAIADAFLACETRKVDKSGCISFLGQKYEVELGLSMIHKEVEVVYDAADISKVTIECNGMPSCTAVPLKIGSHSGERPKLPEYRNAVPVKESRLLKAAAQKNKERQMIRKTAISFTGMKTEQKDRGDGNV</sequence>
<dbReference type="KEGG" id="anr:Ana3638_04870"/>
<feature type="domain" description="Integrase catalytic" evidence="1">
    <location>
        <begin position="146"/>
        <end position="311"/>
    </location>
</feature>
<dbReference type="Pfam" id="PF13518">
    <property type="entry name" value="HTH_28"/>
    <property type="match status" value="1"/>
</dbReference>
<dbReference type="InterPro" id="IPR009057">
    <property type="entry name" value="Homeodomain-like_sf"/>
</dbReference>
<evidence type="ECO:0000313" key="2">
    <source>
        <dbReference type="EMBL" id="QHQ63641.1"/>
    </source>
</evidence>
<dbReference type="PANTHER" id="PTHR35004:SF6">
    <property type="entry name" value="TRANSPOSASE"/>
    <property type="match status" value="1"/>
</dbReference>